<dbReference type="Gene3D" id="1.10.10.10">
    <property type="entry name" value="Winged helix-like DNA-binding domain superfamily/Winged helix DNA-binding domain"/>
    <property type="match status" value="1"/>
</dbReference>
<accession>A0A9Q4GGL4</accession>
<dbReference type="PROSITE" id="PS50987">
    <property type="entry name" value="HTH_ARSR_2"/>
    <property type="match status" value="1"/>
</dbReference>
<keyword evidence="3" id="KW-1185">Reference proteome</keyword>
<evidence type="ECO:0000313" key="3">
    <source>
        <dbReference type="Proteomes" id="UP001149411"/>
    </source>
</evidence>
<evidence type="ECO:0000259" key="1">
    <source>
        <dbReference type="PROSITE" id="PS50987"/>
    </source>
</evidence>
<dbReference type="CDD" id="cd00092">
    <property type="entry name" value="HTH_CRP"/>
    <property type="match status" value="1"/>
</dbReference>
<dbReference type="GO" id="GO:0003677">
    <property type="term" value="F:DNA binding"/>
    <property type="evidence" value="ECO:0007669"/>
    <property type="project" value="InterPro"/>
</dbReference>
<dbReference type="InterPro" id="IPR057161">
    <property type="entry name" value="DUF7839"/>
</dbReference>
<dbReference type="Pfam" id="PF12802">
    <property type="entry name" value="MarR_2"/>
    <property type="match status" value="1"/>
</dbReference>
<dbReference type="PIRSF" id="PIRSF004955">
    <property type="entry name" value="HTH_arch"/>
    <property type="match status" value="1"/>
</dbReference>
<dbReference type="GO" id="GO:0003700">
    <property type="term" value="F:DNA-binding transcription factor activity"/>
    <property type="evidence" value="ECO:0007669"/>
    <property type="project" value="InterPro"/>
</dbReference>
<dbReference type="InterPro" id="IPR036390">
    <property type="entry name" value="WH_DNA-bd_sf"/>
</dbReference>
<dbReference type="PANTHER" id="PTHR43704:SF2">
    <property type="entry name" value="HTH CRP-TYPE DOMAIN-CONTAINING PROTEIN"/>
    <property type="match status" value="1"/>
</dbReference>
<dbReference type="SMART" id="SM00419">
    <property type="entry name" value="HTH_CRP"/>
    <property type="match status" value="1"/>
</dbReference>
<gene>
    <name evidence="2" type="ORF">EGH25_07900</name>
</gene>
<evidence type="ECO:0000313" key="2">
    <source>
        <dbReference type="EMBL" id="MCX2819274.1"/>
    </source>
</evidence>
<dbReference type="Proteomes" id="UP001149411">
    <property type="component" value="Unassembled WGS sequence"/>
</dbReference>
<protein>
    <submittedName>
        <fullName evidence="2">Winged helix-turn-helix transcriptional regulator</fullName>
    </submittedName>
</protein>
<name>A0A9Q4GGL4_9EURY</name>
<sequence length="258" mass="27449">MSFLTSKREITRFRVLVEVAENQPAVSQAEIAEAIGLTPQAVSEHISNLSEEGLVDKRGRGRYSITKEGADIVLSRAEELEEFVEHVTDEVVGRVFVDTAVAEGEVREGDEVSLRMHDGLLHAAPVDEAEPPKARAVTEAAEGEDVGVAEFDGIIGFEPGEVTVVRVPSVEEGGGRSVDPEALTEVVEEPVYGVGTEAVVALRSADTDHRRYGVAEAVVEASRNGVSSTVVAVEGRVGSLTDKLGAEGIEYEILDAEA</sequence>
<dbReference type="InterPro" id="IPR001845">
    <property type="entry name" value="HTH_ArsR_DNA-bd_dom"/>
</dbReference>
<comment type="caution">
    <text evidence="2">The sequence shown here is derived from an EMBL/GenBank/DDBJ whole genome shotgun (WGS) entry which is preliminary data.</text>
</comment>
<dbReference type="InterPro" id="IPR036388">
    <property type="entry name" value="WH-like_DNA-bd_sf"/>
</dbReference>
<dbReference type="InterPro" id="IPR000835">
    <property type="entry name" value="HTH_MarR-typ"/>
</dbReference>
<dbReference type="InterPro" id="IPR012015">
    <property type="entry name" value="UCP_HTH_arc"/>
</dbReference>
<reference evidence="2" key="1">
    <citation type="submission" date="2022-09" db="EMBL/GenBank/DDBJ databases">
        <title>Haloadaptaus new haloarchaeum isolated from saline soil.</title>
        <authorList>
            <person name="Duran-Viseras A."/>
            <person name="Sanchez-Porro C."/>
            <person name="Ventosa A."/>
        </authorList>
    </citation>
    <scope>NUCLEOTIDE SEQUENCE</scope>
    <source>
        <strain evidence="2">F3-133</strain>
    </source>
</reference>
<dbReference type="EMBL" id="RKLV01000007">
    <property type="protein sequence ID" value="MCX2819274.1"/>
    <property type="molecule type" value="Genomic_DNA"/>
</dbReference>
<dbReference type="PANTHER" id="PTHR43704">
    <property type="entry name" value="BSR5907 PROTEIN"/>
    <property type="match status" value="1"/>
</dbReference>
<organism evidence="2 3">
    <name type="scientific">Halorutilus salinus</name>
    <dbReference type="NCBI Taxonomy" id="2487751"/>
    <lineage>
        <taxon>Archaea</taxon>
        <taxon>Methanobacteriati</taxon>
        <taxon>Methanobacteriota</taxon>
        <taxon>Stenosarchaea group</taxon>
        <taxon>Halobacteria</taxon>
        <taxon>Halorutilales</taxon>
        <taxon>Halorutilaceae</taxon>
        <taxon>Halorutilus</taxon>
    </lineage>
</organism>
<dbReference type="SUPFAM" id="SSF46785">
    <property type="entry name" value="Winged helix' DNA-binding domain"/>
    <property type="match status" value="1"/>
</dbReference>
<proteinExistence type="predicted"/>
<dbReference type="InterPro" id="IPR012318">
    <property type="entry name" value="HTH_CRP"/>
</dbReference>
<dbReference type="AlphaFoldDB" id="A0A9Q4GGL4"/>
<feature type="domain" description="HTH arsR-type" evidence="1">
    <location>
        <begin position="1"/>
        <end position="88"/>
    </location>
</feature>
<dbReference type="RefSeq" id="WP_266087400.1">
    <property type="nucleotide sequence ID" value="NZ_RKLV01000007.1"/>
</dbReference>
<dbReference type="Pfam" id="PF25211">
    <property type="entry name" value="DUF7839"/>
    <property type="match status" value="1"/>
</dbReference>